<name>A0A177WK53_BATDL</name>
<comment type="similarity">
    <text evidence="1">Belongs to the protein-tyrosine phosphatase family. Non-receptor class CDC14 subfamily.</text>
</comment>
<dbReference type="InterPro" id="IPR003595">
    <property type="entry name" value="Tyr_Pase_cat"/>
</dbReference>
<dbReference type="Pfam" id="PF14671">
    <property type="entry name" value="DSPn"/>
    <property type="match status" value="1"/>
</dbReference>
<dbReference type="PROSITE" id="PS00383">
    <property type="entry name" value="TYR_PHOSPHATASE_1"/>
    <property type="match status" value="1"/>
</dbReference>
<dbReference type="InterPro" id="IPR029021">
    <property type="entry name" value="Prot-tyrosine_phosphatase-like"/>
</dbReference>
<dbReference type="InterPro" id="IPR016130">
    <property type="entry name" value="Tyr_Pase_AS"/>
</dbReference>
<keyword evidence="2" id="KW-0378">Hydrolase</keyword>
<organism evidence="6 7">
    <name type="scientific">Batrachochytrium dendrobatidis (strain JEL423)</name>
    <dbReference type="NCBI Taxonomy" id="403673"/>
    <lineage>
        <taxon>Eukaryota</taxon>
        <taxon>Fungi</taxon>
        <taxon>Fungi incertae sedis</taxon>
        <taxon>Chytridiomycota</taxon>
        <taxon>Chytridiomycota incertae sedis</taxon>
        <taxon>Chytridiomycetes</taxon>
        <taxon>Rhizophydiales</taxon>
        <taxon>Rhizophydiales incertae sedis</taxon>
        <taxon>Batrachochytrium</taxon>
    </lineage>
</organism>
<dbReference type="Proteomes" id="UP000077115">
    <property type="component" value="Unassembled WGS sequence"/>
</dbReference>
<dbReference type="PROSITE" id="PS50054">
    <property type="entry name" value="TYR_PHOSPHATASE_DUAL"/>
    <property type="match status" value="1"/>
</dbReference>
<dbReference type="InterPro" id="IPR050561">
    <property type="entry name" value="PTP"/>
</dbReference>
<dbReference type="EMBL" id="DS022303">
    <property type="protein sequence ID" value="OAJ39840.1"/>
    <property type="molecule type" value="Genomic_DNA"/>
</dbReference>
<evidence type="ECO:0000256" key="1">
    <source>
        <dbReference type="ARBA" id="ARBA00007315"/>
    </source>
</evidence>
<reference evidence="6 7" key="1">
    <citation type="submission" date="2006-10" db="EMBL/GenBank/DDBJ databases">
        <title>The Genome Sequence of Batrachochytrium dendrobatidis JEL423.</title>
        <authorList>
            <consortium name="The Broad Institute Genome Sequencing Platform"/>
            <person name="Birren B."/>
            <person name="Lander E."/>
            <person name="Galagan J."/>
            <person name="Cuomo C."/>
            <person name="Devon K."/>
            <person name="Jaffe D."/>
            <person name="Butler J."/>
            <person name="Alvarez P."/>
            <person name="Gnerre S."/>
            <person name="Grabherr M."/>
            <person name="Kleber M."/>
            <person name="Mauceli E."/>
            <person name="Brockman W."/>
            <person name="Young S."/>
            <person name="LaButti K."/>
            <person name="Sykes S."/>
            <person name="DeCaprio D."/>
            <person name="Crawford M."/>
            <person name="Koehrsen M."/>
            <person name="Engels R."/>
            <person name="Montgomery P."/>
            <person name="Pearson M."/>
            <person name="Howarth C."/>
            <person name="Larson L."/>
            <person name="White J."/>
            <person name="O'Leary S."/>
            <person name="Kodira C."/>
            <person name="Zeng Q."/>
            <person name="Yandava C."/>
            <person name="Alvarado L."/>
            <person name="Longcore J."/>
            <person name="James T."/>
        </authorList>
    </citation>
    <scope>NUCLEOTIDE SEQUENCE [LARGE SCALE GENOMIC DNA]</scope>
    <source>
        <strain evidence="6 7">JEL423</strain>
    </source>
</reference>
<dbReference type="SMART" id="SM00195">
    <property type="entry name" value="DSPc"/>
    <property type="match status" value="1"/>
</dbReference>
<evidence type="ECO:0000259" key="5">
    <source>
        <dbReference type="PROSITE" id="PS50056"/>
    </source>
</evidence>
<dbReference type="Pfam" id="PF22785">
    <property type="entry name" value="Tc-R-P"/>
    <property type="match status" value="1"/>
</dbReference>
<proteinExistence type="inferred from homology"/>
<dbReference type="VEuPathDB" id="FungiDB:BDEG_23647"/>
<evidence type="ECO:0000313" key="6">
    <source>
        <dbReference type="EMBL" id="OAJ39840.1"/>
    </source>
</evidence>
<protein>
    <submittedName>
        <fullName evidence="6">Protein-tyrosine phosphatase</fullName>
    </submittedName>
</protein>
<dbReference type="SUPFAM" id="SSF52799">
    <property type="entry name" value="(Phosphotyrosine protein) phosphatases II"/>
    <property type="match status" value="2"/>
</dbReference>
<evidence type="ECO:0000256" key="3">
    <source>
        <dbReference type="SAM" id="MobiDB-lite"/>
    </source>
</evidence>
<dbReference type="eggNOG" id="KOG1720">
    <property type="taxonomic scope" value="Eukaryota"/>
</dbReference>
<evidence type="ECO:0000259" key="4">
    <source>
        <dbReference type="PROSITE" id="PS50054"/>
    </source>
</evidence>
<dbReference type="PANTHER" id="PTHR23339">
    <property type="entry name" value="TYROSINE SPECIFIC PROTEIN PHOSPHATASE AND DUAL SPECIFICITY PROTEIN PHOSPHATASE"/>
    <property type="match status" value="1"/>
</dbReference>
<evidence type="ECO:0000256" key="2">
    <source>
        <dbReference type="ARBA" id="ARBA00022801"/>
    </source>
</evidence>
<gene>
    <name evidence="6" type="ORF">BDEG_23647</name>
</gene>
<evidence type="ECO:0000313" key="7">
    <source>
        <dbReference type="Proteomes" id="UP000077115"/>
    </source>
</evidence>
<dbReference type="PROSITE" id="PS50056">
    <property type="entry name" value="TYR_PHOSPHATASE_2"/>
    <property type="match status" value="1"/>
</dbReference>
<feature type="region of interest" description="Disordered" evidence="3">
    <location>
        <begin position="461"/>
        <end position="481"/>
    </location>
</feature>
<feature type="domain" description="Tyrosine specific protein phosphatases" evidence="5">
    <location>
        <begin position="329"/>
        <end position="391"/>
    </location>
</feature>
<dbReference type="InterPro" id="IPR020422">
    <property type="entry name" value="TYR_PHOSPHATASE_DUAL_dom"/>
</dbReference>
<dbReference type="STRING" id="403673.A0A177WK53"/>
<feature type="domain" description="Tyrosine-protein phosphatase" evidence="4">
    <location>
        <begin position="260"/>
        <end position="404"/>
    </location>
</feature>
<dbReference type="OrthoDB" id="5632at2759"/>
<accession>A0A177WK53</accession>
<dbReference type="SMART" id="SM00404">
    <property type="entry name" value="PTPc_motif"/>
    <property type="match status" value="1"/>
</dbReference>
<dbReference type="InterPro" id="IPR000387">
    <property type="entry name" value="Tyr_Pase_dom"/>
</dbReference>
<dbReference type="AlphaFoldDB" id="A0A177WK53"/>
<reference evidence="6 7" key="2">
    <citation type="submission" date="2016-05" db="EMBL/GenBank/DDBJ databases">
        <title>Lineage-specific infection strategies underlie the spectrum of fungal disease in amphibians.</title>
        <authorList>
            <person name="Cuomo C.A."/>
            <person name="Farrer R.A."/>
            <person name="James T."/>
            <person name="Longcore J."/>
            <person name="Birren B."/>
        </authorList>
    </citation>
    <scope>NUCLEOTIDE SEQUENCE [LARGE SCALE GENOMIC DNA]</scope>
    <source>
        <strain evidence="6 7">JEL423</strain>
    </source>
</reference>
<sequence>MPFSNIGGLINHATSATGKEVIAKAQELIKDRLYFTNLTFAPTQHADIHFFTIDQVLVYVNFYSDFGPNNLSHVMRFCEVLQGKFRDPATSNKKICLYSSMDNDKRANAVFLICAYMVIVQNQTPEDAYRPFMSISPPFVPYCDAGYGAATYHITILDCIRGLHKALTLGLLDLENLNLEEYEYYEKVENGDFNWITDKFLALASPKDDPSQFLVQQSALLTPQQQQQIALYNASIGSGIIYPISASIQKQLGIQQSHQQAQAELTRRQKLFSAYSMDNLIRYMKEKNIKTIIRLNNKTYDKRKFVLAGIEHIELYFPDGTTPPEGILKRFLEICETREGPIAVHCKAGLGRTGSLIASFIMKHYKMTACEVISFMRVLRPGSVVGPQQNYLQAMQTKLWKMHPNNPLSTEILCRKVPTYPNIKRFGWPIFNANGSVIGVAQPPQQNAQLQQKRFMSNELDGSSPTNANLAPMELDNNGNYNSDSRRELSFIRGGYSQVDAYEAELERERQNTSIGELLIPVQPRKAQPGISSTTTNRAQPNFDIWRQASTTNQTQPQQLHYTHARHLSIENPQLQGSFGQVQNNQQMRYNLRSQTPINGTTSIPPNGTNRHIPRSITQGYEHTDASEAAKMWGQINQAQEAQQILVQDQRSDDMAGFVLTGGRISTPNSGGNRK</sequence>
<dbReference type="GO" id="GO:0016787">
    <property type="term" value="F:hydrolase activity"/>
    <property type="evidence" value="ECO:0007669"/>
    <property type="project" value="UniProtKB-KW"/>
</dbReference>
<feature type="region of interest" description="Disordered" evidence="3">
    <location>
        <begin position="595"/>
        <end position="615"/>
    </location>
</feature>
<dbReference type="InterPro" id="IPR029260">
    <property type="entry name" value="DSPn"/>
</dbReference>
<dbReference type="Gene3D" id="3.90.190.10">
    <property type="entry name" value="Protein tyrosine phosphatase superfamily"/>
    <property type="match status" value="2"/>
</dbReference>
<dbReference type="CDD" id="cd17657">
    <property type="entry name" value="CDC14_N"/>
    <property type="match status" value="1"/>
</dbReference>